<evidence type="ECO:0000256" key="3">
    <source>
        <dbReference type="ARBA" id="ARBA00022475"/>
    </source>
</evidence>
<name>A0A1V4HMR6_9BACL</name>
<dbReference type="InterPro" id="IPR004254">
    <property type="entry name" value="AdipoR/HlyIII-related"/>
</dbReference>
<feature type="binding site" evidence="7">
    <location>
        <position position="191"/>
    </location>
    <ligand>
        <name>Zn(2+)</name>
        <dbReference type="ChEBI" id="CHEBI:29105"/>
    </ligand>
</feature>
<keyword evidence="7" id="KW-0479">Metal-binding</keyword>
<dbReference type="PANTHER" id="PTHR20855:SF3">
    <property type="entry name" value="LD03007P"/>
    <property type="match status" value="1"/>
</dbReference>
<comment type="subcellular location">
    <subcellularLocation>
        <location evidence="1">Cell membrane</location>
        <topology evidence="1">Multi-pass membrane protein</topology>
    </subcellularLocation>
</comment>
<organism evidence="9 10">
    <name type="scientific">Paenibacillus ferrarius</name>
    <dbReference type="NCBI Taxonomy" id="1469647"/>
    <lineage>
        <taxon>Bacteria</taxon>
        <taxon>Bacillati</taxon>
        <taxon>Bacillota</taxon>
        <taxon>Bacilli</taxon>
        <taxon>Bacillales</taxon>
        <taxon>Paenibacillaceae</taxon>
        <taxon>Paenibacillus</taxon>
    </lineage>
</organism>
<accession>A0A1V4HMR6</accession>
<dbReference type="Pfam" id="PF03006">
    <property type="entry name" value="HlyIII"/>
    <property type="match status" value="1"/>
</dbReference>
<keyword evidence="4 8" id="KW-0812">Transmembrane</keyword>
<dbReference type="NCBIfam" id="TIGR01065">
    <property type="entry name" value="hlyIII"/>
    <property type="match status" value="1"/>
</dbReference>
<evidence type="ECO:0000256" key="6">
    <source>
        <dbReference type="ARBA" id="ARBA00023136"/>
    </source>
</evidence>
<dbReference type="GO" id="GO:0046872">
    <property type="term" value="F:metal ion binding"/>
    <property type="evidence" value="ECO:0007669"/>
    <property type="project" value="UniProtKB-KW"/>
</dbReference>
<feature type="transmembrane region" description="Helical" evidence="8">
    <location>
        <begin position="135"/>
        <end position="153"/>
    </location>
</feature>
<reference evidence="10" key="1">
    <citation type="submission" date="2016-07" db="EMBL/GenBank/DDBJ databases">
        <authorList>
            <person name="Florea S."/>
            <person name="Webb J.S."/>
            <person name="Jaromczyk J."/>
            <person name="Schardl C.L."/>
        </authorList>
    </citation>
    <scope>NUCLEOTIDE SEQUENCE [LARGE SCALE GENOMIC DNA]</scope>
    <source>
        <strain evidence="10">CY1</strain>
    </source>
</reference>
<dbReference type="GO" id="GO:0140911">
    <property type="term" value="F:pore-forming activity"/>
    <property type="evidence" value="ECO:0007669"/>
    <property type="project" value="InterPro"/>
</dbReference>
<evidence type="ECO:0000256" key="7">
    <source>
        <dbReference type="PIRSR" id="PIRSR604254-1"/>
    </source>
</evidence>
<keyword evidence="6 8" id="KW-0472">Membrane</keyword>
<dbReference type="Proteomes" id="UP000190626">
    <property type="component" value="Unassembled WGS sequence"/>
</dbReference>
<evidence type="ECO:0000313" key="9">
    <source>
        <dbReference type="EMBL" id="OPH58967.1"/>
    </source>
</evidence>
<comment type="similarity">
    <text evidence="2">Belongs to the UPF0073 (Hly-III) family.</text>
</comment>
<feature type="transmembrane region" description="Helical" evidence="8">
    <location>
        <begin position="159"/>
        <end position="180"/>
    </location>
</feature>
<keyword evidence="7" id="KW-0862">Zinc</keyword>
<dbReference type="EMBL" id="MBTG01000008">
    <property type="protein sequence ID" value="OPH58967.1"/>
    <property type="molecule type" value="Genomic_DNA"/>
</dbReference>
<keyword evidence="10" id="KW-1185">Reference proteome</keyword>
<feature type="binding site" evidence="7">
    <location>
        <position position="65"/>
    </location>
    <ligand>
        <name>Zn(2+)</name>
        <dbReference type="ChEBI" id="CHEBI:29105"/>
    </ligand>
</feature>
<feature type="transmembrane region" description="Helical" evidence="8">
    <location>
        <begin position="48"/>
        <end position="67"/>
    </location>
</feature>
<sequence>METGLHLREERLNAISHGIGVILSAIGLVLLLQRAAMFQDWTYTISNLIYGTSYCLVYLSSTLLHSSRSRQWSERFEKLDHASIFIAIAGSYTPFLLITLPGFIGYTLLVVIWALALVGVRYVSFIIKRFMPWGLIFYMIMGGFMMSLILPLYHRLPMIAVTWIVLGVIAYLVGLMFFLWRNLRYHHTIWHLFVLVGSSCHFIAVYGYVMPSLL</sequence>
<dbReference type="GO" id="GO:0005886">
    <property type="term" value="C:plasma membrane"/>
    <property type="evidence" value="ECO:0007669"/>
    <property type="project" value="UniProtKB-SubCell"/>
</dbReference>
<feature type="transmembrane region" description="Helical" evidence="8">
    <location>
        <begin position="12"/>
        <end position="36"/>
    </location>
</feature>
<evidence type="ECO:0000256" key="5">
    <source>
        <dbReference type="ARBA" id="ARBA00022989"/>
    </source>
</evidence>
<proteinExistence type="inferred from homology"/>
<dbReference type="RefSeq" id="WP_079411336.1">
    <property type="nucleotide sequence ID" value="NZ_MBTG01000008.1"/>
</dbReference>
<keyword evidence="3" id="KW-1003">Cell membrane</keyword>
<protein>
    <submittedName>
        <fullName evidence="9">Hemolysin D</fullName>
    </submittedName>
</protein>
<feature type="transmembrane region" description="Helical" evidence="8">
    <location>
        <begin position="79"/>
        <end position="97"/>
    </location>
</feature>
<dbReference type="InterPro" id="IPR005744">
    <property type="entry name" value="Hy-lIII"/>
</dbReference>
<keyword evidence="5 8" id="KW-1133">Transmembrane helix</keyword>
<evidence type="ECO:0000256" key="8">
    <source>
        <dbReference type="SAM" id="Phobius"/>
    </source>
</evidence>
<dbReference type="PANTHER" id="PTHR20855">
    <property type="entry name" value="ADIPOR/PROGESTIN RECEPTOR-RELATED"/>
    <property type="match status" value="1"/>
</dbReference>
<evidence type="ECO:0000256" key="4">
    <source>
        <dbReference type="ARBA" id="ARBA00022692"/>
    </source>
</evidence>
<evidence type="ECO:0000256" key="1">
    <source>
        <dbReference type="ARBA" id="ARBA00004651"/>
    </source>
</evidence>
<dbReference type="STRING" id="1469647.BC351_21760"/>
<feature type="binding site" evidence="7">
    <location>
        <position position="187"/>
    </location>
    <ligand>
        <name>Zn(2+)</name>
        <dbReference type="ChEBI" id="CHEBI:29105"/>
    </ligand>
</feature>
<evidence type="ECO:0000256" key="2">
    <source>
        <dbReference type="ARBA" id="ARBA00008488"/>
    </source>
</evidence>
<dbReference type="AlphaFoldDB" id="A0A1V4HMR6"/>
<comment type="caution">
    <text evidence="9">The sequence shown here is derived from an EMBL/GenBank/DDBJ whole genome shotgun (WGS) entry which is preliminary data.</text>
</comment>
<evidence type="ECO:0000313" key="10">
    <source>
        <dbReference type="Proteomes" id="UP000190626"/>
    </source>
</evidence>
<gene>
    <name evidence="9" type="ORF">BC351_21760</name>
</gene>
<feature type="transmembrane region" description="Helical" evidence="8">
    <location>
        <begin position="192"/>
        <end position="209"/>
    </location>
</feature>
<feature type="transmembrane region" description="Helical" evidence="8">
    <location>
        <begin position="103"/>
        <end position="123"/>
    </location>
</feature>
<dbReference type="OrthoDB" id="9813689at2"/>